<protein>
    <submittedName>
        <fullName evidence="3">Uncharacterized protein</fullName>
    </submittedName>
</protein>
<dbReference type="RefSeq" id="WP_125425650.1">
    <property type="nucleotide sequence ID" value="NZ_RJOE01000014.1"/>
</dbReference>
<feature type="transmembrane region" description="Helical" evidence="2">
    <location>
        <begin position="21"/>
        <end position="38"/>
    </location>
</feature>
<dbReference type="Proteomes" id="UP000274376">
    <property type="component" value="Unassembled WGS sequence"/>
</dbReference>
<comment type="caution">
    <text evidence="3">The sequence shown here is derived from an EMBL/GenBank/DDBJ whole genome shotgun (WGS) entry which is preliminary data.</text>
</comment>
<keyword evidence="2" id="KW-1133">Transmembrane helix</keyword>
<organism evidence="3 4">
    <name type="scientific">Streptococcus mitis</name>
    <dbReference type="NCBI Taxonomy" id="28037"/>
    <lineage>
        <taxon>Bacteria</taxon>
        <taxon>Bacillati</taxon>
        <taxon>Bacillota</taxon>
        <taxon>Bacilli</taxon>
        <taxon>Lactobacillales</taxon>
        <taxon>Streptococcaceae</taxon>
        <taxon>Streptococcus</taxon>
        <taxon>Streptococcus mitis group</taxon>
    </lineage>
</organism>
<feature type="transmembrane region" description="Helical" evidence="2">
    <location>
        <begin position="58"/>
        <end position="76"/>
    </location>
</feature>
<evidence type="ECO:0000256" key="2">
    <source>
        <dbReference type="SAM" id="Phobius"/>
    </source>
</evidence>
<sequence>MIKKLKSFFKKFDWEKVLLNVFLTAIIPIILFTIPVTSPTSEWSNWGSSIVEKLQQGILFSTIISIASNIVLSYRARFRGLFSKKSQDNIEHGIQLLPFYSNLSIIISSFVLMLLSAFYYGQIRSNSLLNCFGLVIEVVLFILIHLLYGYSEGSMREDDGTNIAELVQKAEEQRNAFEELVQKTEEQRNASEKKDFRDLKIDNKDFDLLRERRGGE</sequence>
<accession>A0A428EAJ6</accession>
<dbReference type="AlphaFoldDB" id="A0A428EAJ6"/>
<evidence type="ECO:0000256" key="1">
    <source>
        <dbReference type="SAM" id="Coils"/>
    </source>
</evidence>
<gene>
    <name evidence="3" type="ORF">D8839_07305</name>
</gene>
<reference evidence="3 4" key="1">
    <citation type="submission" date="2018-11" db="EMBL/GenBank/DDBJ databases">
        <title>Species Designations Belie Phenotypic and Genotypic Heterogeneity in Oral Streptococci.</title>
        <authorList>
            <person name="Velsko I."/>
        </authorList>
    </citation>
    <scope>NUCLEOTIDE SEQUENCE [LARGE SCALE GENOMIC DNA]</scope>
    <source>
        <strain evidence="3 4">BCC36</strain>
    </source>
</reference>
<feature type="coiled-coil region" evidence="1">
    <location>
        <begin position="163"/>
        <end position="194"/>
    </location>
</feature>
<evidence type="ECO:0000313" key="3">
    <source>
        <dbReference type="EMBL" id="RSJ07040.1"/>
    </source>
</evidence>
<feature type="transmembrane region" description="Helical" evidence="2">
    <location>
        <begin position="97"/>
        <end position="121"/>
    </location>
</feature>
<keyword evidence="2" id="KW-0472">Membrane</keyword>
<keyword evidence="2" id="KW-0812">Transmembrane</keyword>
<feature type="transmembrane region" description="Helical" evidence="2">
    <location>
        <begin position="127"/>
        <end position="148"/>
    </location>
</feature>
<proteinExistence type="predicted"/>
<evidence type="ECO:0000313" key="4">
    <source>
        <dbReference type="Proteomes" id="UP000274376"/>
    </source>
</evidence>
<name>A0A428EAJ6_STRMT</name>
<dbReference type="EMBL" id="RJOE01000014">
    <property type="protein sequence ID" value="RSJ07040.1"/>
    <property type="molecule type" value="Genomic_DNA"/>
</dbReference>
<keyword evidence="1" id="KW-0175">Coiled coil</keyword>